<dbReference type="Proteomes" id="UP000095282">
    <property type="component" value="Unplaced"/>
</dbReference>
<evidence type="ECO:0000313" key="3">
    <source>
        <dbReference type="WBParaSite" id="Csp11.Scaffold622.g6236.t1"/>
    </source>
</evidence>
<reference evidence="3" key="1">
    <citation type="submission" date="2016-11" db="UniProtKB">
        <authorList>
            <consortium name="WormBaseParasite"/>
        </authorList>
    </citation>
    <scope>IDENTIFICATION</scope>
</reference>
<dbReference type="eggNOG" id="ENOG502TJ4G">
    <property type="taxonomic scope" value="Eukaryota"/>
</dbReference>
<evidence type="ECO:0000313" key="2">
    <source>
        <dbReference type="Proteomes" id="UP000095282"/>
    </source>
</evidence>
<dbReference type="AlphaFoldDB" id="A0A1I7TIE1"/>
<keyword evidence="1" id="KW-0472">Membrane</keyword>
<evidence type="ECO:0000256" key="1">
    <source>
        <dbReference type="SAM" id="Phobius"/>
    </source>
</evidence>
<keyword evidence="1" id="KW-1133">Transmembrane helix</keyword>
<dbReference type="WBParaSite" id="Csp11.Scaffold622.g6236.t1">
    <property type="protein sequence ID" value="Csp11.Scaffold622.g6236.t1"/>
    <property type="gene ID" value="Csp11.Scaffold622.g6236"/>
</dbReference>
<protein>
    <submittedName>
        <fullName evidence="3">Col_cuticle_N domain-containing protein</fullName>
    </submittedName>
</protein>
<feature type="transmembrane region" description="Helical" evidence="1">
    <location>
        <begin position="14"/>
        <end position="39"/>
    </location>
</feature>
<sequence>MANMMHPALPIGSVLLWFAIVLGVLLLVALFGCLFLIVIDPFIQRRRVAYAERVAARFNRDNDTAVLLSRCLDGGYP</sequence>
<proteinExistence type="predicted"/>
<name>A0A1I7TIE1_9PELO</name>
<organism evidence="2 3">
    <name type="scientific">Caenorhabditis tropicalis</name>
    <dbReference type="NCBI Taxonomy" id="1561998"/>
    <lineage>
        <taxon>Eukaryota</taxon>
        <taxon>Metazoa</taxon>
        <taxon>Ecdysozoa</taxon>
        <taxon>Nematoda</taxon>
        <taxon>Chromadorea</taxon>
        <taxon>Rhabditida</taxon>
        <taxon>Rhabditina</taxon>
        <taxon>Rhabditomorpha</taxon>
        <taxon>Rhabditoidea</taxon>
        <taxon>Rhabditidae</taxon>
        <taxon>Peloderinae</taxon>
        <taxon>Caenorhabditis</taxon>
    </lineage>
</organism>
<accession>A0A1I7TIE1</accession>
<keyword evidence="2" id="KW-1185">Reference proteome</keyword>
<keyword evidence="1" id="KW-0812">Transmembrane</keyword>